<dbReference type="InterPro" id="IPR050300">
    <property type="entry name" value="GDXG_lipolytic_enzyme"/>
</dbReference>
<dbReference type="Pfam" id="PF07859">
    <property type="entry name" value="Abhydrolase_3"/>
    <property type="match status" value="1"/>
</dbReference>
<dbReference type="PANTHER" id="PTHR48081:SF8">
    <property type="entry name" value="ALPHA_BETA HYDROLASE FOLD-3 DOMAIN-CONTAINING PROTEIN-RELATED"/>
    <property type="match status" value="1"/>
</dbReference>
<keyword evidence="1" id="KW-0378">Hydrolase</keyword>
<protein>
    <recommendedName>
        <fullName evidence="2">Alpha/beta hydrolase fold-3 domain-containing protein</fullName>
    </recommendedName>
</protein>
<dbReference type="InterPro" id="IPR029058">
    <property type="entry name" value="AB_hydrolase_fold"/>
</dbReference>
<reference evidence="3 4" key="1">
    <citation type="submission" date="2024-02" db="EMBL/GenBank/DDBJ databases">
        <title>A draft genome for the cacao thread blight pathogen Marasmius crinis-equi.</title>
        <authorList>
            <person name="Cohen S.P."/>
            <person name="Baruah I.K."/>
            <person name="Amoako-Attah I."/>
            <person name="Bukari Y."/>
            <person name="Meinhardt L.W."/>
            <person name="Bailey B.A."/>
        </authorList>
    </citation>
    <scope>NUCLEOTIDE SEQUENCE [LARGE SCALE GENOMIC DNA]</scope>
    <source>
        <strain evidence="3 4">GH-76</strain>
    </source>
</reference>
<feature type="domain" description="Alpha/beta hydrolase fold-3" evidence="2">
    <location>
        <begin position="152"/>
        <end position="328"/>
    </location>
</feature>
<evidence type="ECO:0000313" key="4">
    <source>
        <dbReference type="Proteomes" id="UP001465976"/>
    </source>
</evidence>
<proteinExistence type="predicted"/>
<dbReference type="Gene3D" id="3.40.50.1820">
    <property type="entry name" value="alpha/beta hydrolase"/>
    <property type="match status" value="1"/>
</dbReference>
<dbReference type="EMBL" id="JBAHYK010000223">
    <property type="protein sequence ID" value="KAL0576439.1"/>
    <property type="molecule type" value="Genomic_DNA"/>
</dbReference>
<gene>
    <name evidence="3" type="ORF">V5O48_005544</name>
</gene>
<keyword evidence="4" id="KW-1185">Reference proteome</keyword>
<comment type="caution">
    <text evidence="3">The sequence shown here is derived from an EMBL/GenBank/DDBJ whole genome shotgun (WGS) entry which is preliminary data.</text>
</comment>
<name>A0ABR3FM26_9AGAR</name>
<evidence type="ECO:0000313" key="3">
    <source>
        <dbReference type="EMBL" id="KAL0576439.1"/>
    </source>
</evidence>
<accession>A0ABR3FM26</accession>
<organism evidence="3 4">
    <name type="scientific">Marasmius crinis-equi</name>
    <dbReference type="NCBI Taxonomy" id="585013"/>
    <lineage>
        <taxon>Eukaryota</taxon>
        <taxon>Fungi</taxon>
        <taxon>Dikarya</taxon>
        <taxon>Basidiomycota</taxon>
        <taxon>Agaricomycotina</taxon>
        <taxon>Agaricomycetes</taxon>
        <taxon>Agaricomycetidae</taxon>
        <taxon>Agaricales</taxon>
        <taxon>Marasmiineae</taxon>
        <taxon>Marasmiaceae</taxon>
        <taxon>Marasmius</taxon>
    </lineage>
</organism>
<dbReference type="SUPFAM" id="SSF53474">
    <property type="entry name" value="alpha/beta-Hydrolases"/>
    <property type="match status" value="1"/>
</dbReference>
<evidence type="ECO:0000259" key="2">
    <source>
        <dbReference type="Pfam" id="PF07859"/>
    </source>
</evidence>
<evidence type="ECO:0000256" key="1">
    <source>
        <dbReference type="ARBA" id="ARBA00022801"/>
    </source>
</evidence>
<dbReference type="InterPro" id="IPR013094">
    <property type="entry name" value="AB_hydrolase_3"/>
</dbReference>
<dbReference type="Proteomes" id="UP001465976">
    <property type="component" value="Unassembled WGS sequence"/>
</dbReference>
<sequence length="357" mass="39558">MAEYAHLSEIDPELAPLLAAVPKAPTDIPIEQIRAGFVGVYKELEKKYEPFLPPRHEYTVTDHDIDVGDGVTVRARSVVPTPRDGEDGTFPLLFWIHGGGFVMGNLHLDDYRLRIASHKLRIATVNCEYRCVKAKFMFVAKILISFKIIDSLAPEHPFPAAVDDTFTGLKFVASHPEKFSASLQKGFIVGGSSAGGNLAAVLAHLARDDAFFKDKPVTGQLLHIPPVIHYDAVPEKYKSSLLSLEQNKDAPTLGKEHLITMMSLYKPPPTDTRISPLLLESHKGLPAAYLQVCGLDPLRDEGLLYEKVLKEAGVPTKLDVYPGVPHGFEGYFFDIKQAAKLREDFHVGLQWLLEQKA</sequence>
<dbReference type="PANTHER" id="PTHR48081">
    <property type="entry name" value="AB HYDROLASE SUPERFAMILY PROTEIN C4A8.06C"/>
    <property type="match status" value="1"/>
</dbReference>